<dbReference type="InterPro" id="IPR029058">
    <property type="entry name" value="AB_hydrolase_fold"/>
</dbReference>
<accession>A0A545T6F3</accession>
<reference evidence="2 3" key="1">
    <citation type="submission" date="2019-06" db="EMBL/GenBank/DDBJ databases">
        <title>Draft genome of Aliikangiella marina GYP-15.</title>
        <authorList>
            <person name="Wang G."/>
        </authorList>
    </citation>
    <scope>NUCLEOTIDE SEQUENCE [LARGE SCALE GENOMIC DNA]</scope>
    <source>
        <strain evidence="2 3">GYP-15</strain>
    </source>
</reference>
<protein>
    <submittedName>
        <fullName evidence="2">Alpha/beta hydrolase</fullName>
    </submittedName>
</protein>
<dbReference type="GO" id="GO:0016787">
    <property type="term" value="F:hydrolase activity"/>
    <property type="evidence" value="ECO:0007669"/>
    <property type="project" value="UniProtKB-KW"/>
</dbReference>
<feature type="domain" description="Serine hydrolase" evidence="1">
    <location>
        <begin position="127"/>
        <end position="242"/>
    </location>
</feature>
<evidence type="ECO:0000313" key="2">
    <source>
        <dbReference type="EMBL" id="TQV72752.1"/>
    </source>
</evidence>
<dbReference type="AlphaFoldDB" id="A0A545T6F3"/>
<proteinExistence type="predicted"/>
<dbReference type="OrthoDB" id="5451115at2"/>
<keyword evidence="3" id="KW-1185">Reference proteome</keyword>
<name>A0A545T6F3_9GAMM</name>
<evidence type="ECO:0000313" key="3">
    <source>
        <dbReference type="Proteomes" id="UP000317839"/>
    </source>
</evidence>
<sequence length="279" mass="32252">MIASMLTKSRLSNTFIVIILWLINGCSTNKYQHQELFEKYELIQKIERGERFNHLLVSNRTSGKKLHIYLEGDGVPWISRYKISQNPTPYNPLALKLLLQDRDFALYVGRPCYFELHQSKNCTPQQWTNGRYGHDVIDSMEKVIRRFIRSTEVEQVIFIGYSGGGVIASLLAERFQETQLLITIAANLDTFRWTNYHDYSPLDLSINPATNIEAMSVPNIHLVGANDTIVPPELTKDFIQKLGGELILFPDYDHQCCWHENWSDTLDSIIDQQHGFQSR</sequence>
<organism evidence="2 3">
    <name type="scientific">Aliikangiella marina</name>
    <dbReference type="NCBI Taxonomy" id="1712262"/>
    <lineage>
        <taxon>Bacteria</taxon>
        <taxon>Pseudomonadati</taxon>
        <taxon>Pseudomonadota</taxon>
        <taxon>Gammaproteobacteria</taxon>
        <taxon>Oceanospirillales</taxon>
        <taxon>Pleioneaceae</taxon>
        <taxon>Aliikangiella</taxon>
    </lineage>
</organism>
<dbReference type="EMBL" id="VIKR01000004">
    <property type="protein sequence ID" value="TQV72752.1"/>
    <property type="molecule type" value="Genomic_DNA"/>
</dbReference>
<dbReference type="Proteomes" id="UP000317839">
    <property type="component" value="Unassembled WGS sequence"/>
</dbReference>
<dbReference type="Pfam" id="PF03959">
    <property type="entry name" value="FSH1"/>
    <property type="match status" value="1"/>
</dbReference>
<dbReference type="SUPFAM" id="SSF53474">
    <property type="entry name" value="alpha/beta-Hydrolases"/>
    <property type="match status" value="1"/>
</dbReference>
<dbReference type="InterPro" id="IPR005645">
    <property type="entry name" value="FSH-like_dom"/>
</dbReference>
<evidence type="ECO:0000259" key="1">
    <source>
        <dbReference type="Pfam" id="PF03959"/>
    </source>
</evidence>
<keyword evidence="2" id="KW-0378">Hydrolase</keyword>
<dbReference type="Gene3D" id="3.40.50.1820">
    <property type="entry name" value="alpha/beta hydrolase"/>
    <property type="match status" value="1"/>
</dbReference>
<comment type="caution">
    <text evidence="2">The sequence shown here is derived from an EMBL/GenBank/DDBJ whole genome shotgun (WGS) entry which is preliminary data.</text>
</comment>
<gene>
    <name evidence="2" type="ORF">FLL45_14855</name>
</gene>